<protein>
    <submittedName>
        <fullName evidence="1">Uncharacterized protein</fullName>
    </submittedName>
</protein>
<name>A0A450UBM6_9GAMM</name>
<gene>
    <name evidence="2" type="ORF">BECKLFY1418A_GA0070994_10361</name>
    <name evidence="1" type="ORF">BECKLFY1418B_GA0070995_101622</name>
</gene>
<organism evidence="1">
    <name type="scientific">Candidatus Kentrum sp. LFY</name>
    <dbReference type="NCBI Taxonomy" id="2126342"/>
    <lineage>
        <taxon>Bacteria</taxon>
        <taxon>Pseudomonadati</taxon>
        <taxon>Pseudomonadota</taxon>
        <taxon>Gammaproteobacteria</taxon>
        <taxon>Candidatus Kentrum</taxon>
    </lineage>
</organism>
<reference evidence="1" key="1">
    <citation type="submission" date="2019-02" db="EMBL/GenBank/DDBJ databases">
        <authorList>
            <person name="Gruber-Vodicka R. H."/>
            <person name="Seah K. B. B."/>
        </authorList>
    </citation>
    <scope>NUCLEOTIDE SEQUENCE</scope>
    <source>
        <strain evidence="2">BECK_M6</strain>
        <strain evidence="1">BECK_M7</strain>
    </source>
</reference>
<accession>A0A450UBM6</accession>
<evidence type="ECO:0000313" key="1">
    <source>
        <dbReference type="EMBL" id="VFJ89591.1"/>
    </source>
</evidence>
<dbReference type="EMBL" id="CAADFH010000036">
    <property type="protein sequence ID" value="VFJ93989.1"/>
    <property type="molecule type" value="Genomic_DNA"/>
</dbReference>
<dbReference type="EMBL" id="CAADFF010000016">
    <property type="protein sequence ID" value="VFJ89591.1"/>
    <property type="molecule type" value="Genomic_DNA"/>
</dbReference>
<proteinExistence type="predicted"/>
<dbReference type="AlphaFoldDB" id="A0A450UBM6"/>
<evidence type="ECO:0000313" key="2">
    <source>
        <dbReference type="EMBL" id="VFJ93989.1"/>
    </source>
</evidence>
<sequence>MKNELDPKLYSRVSRGEHSKQLKAWQLVTAGPHQLMIYPRITLELEQLLTPTSLLGEFGSGVG</sequence>